<protein>
    <recommendedName>
        <fullName evidence="3">Tetracyclin repressor-like C-terminal domain-containing protein</fullName>
    </recommendedName>
</protein>
<dbReference type="STRING" id="873449.STRCR_0740"/>
<gene>
    <name evidence="1" type="ORF">STRCR_0740</name>
</gene>
<comment type="caution">
    <text evidence="1">The sequence shown here is derived from an EMBL/GenBank/DDBJ whole genome shotgun (WGS) entry which is preliminary data.</text>
</comment>
<dbReference type="EMBL" id="AEUV02000002">
    <property type="protein sequence ID" value="EHI73627.1"/>
    <property type="molecule type" value="Genomic_DNA"/>
</dbReference>
<dbReference type="AlphaFoldDB" id="G5JRF3"/>
<dbReference type="Proteomes" id="UP000004322">
    <property type="component" value="Unassembled WGS sequence"/>
</dbReference>
<organism evidence="1 2">
    <name type="scientific">Streptococcus criceti HS-6</name>
    <dbReference type="NCBI Taxonomy" id="873449"/>
    <lineage>
        <taxon>Bacteria</taxon>
        <taxon>Bacillati</taxon>
        <taxon>Bacillota</taxon>
        <taxon>Bacilli</taxon>
        <taxon>Lactobacillales</taxon>
        <taxon>Streptococcaceae</taxon>
        <taxon>Streptococcus</taxon>
    </lineage>
</organism>
<reference evidence="1" key="1">
    <citation type="submission" date="2011-07" db="EMBL/GenBank/DDBJ databases">
        <authorList>
            <person name="Stanhope M.J."/>
            <person name="Durkin A.S."/>
            <person name="Hostetler J."/>
            <person name="Kim M."/>
            <person name="Radune D."/>
            <person name="Singh I."/>
            <person name="Town C.D."/>
        </authorList>
    </citation>
    <scope>NUCLEOTIDE SEQUENCE [LARGE SCALE GENOMIC DNA]</scope>
    <source>
        <strain evidence="1">HS-6</strain>
    </source>
</reference>
<evidence type="ECO:0008006" key="3">
    <source>
        <dbReference type="Google" id="ProtNLM"/>
    </source>
</evidence>
<evidence type="ECO:0000313" key="2">
    <source>
        <dbReference type="Proteomes" id="UP000004322"/>
    </source>
</evidence>
<accession>G5JRF3</accession>
<evidence type="ECO:0000313" key="1">
    <source>
        <dbReference type="EMBL" id="EHI73627.1"/>
    </source>
</evidence>
<sequence length="112" mass="12742">MGLNFVLAAQKNPYVFEALFIKYPFKYMEPSGDTILAEKDLPGFDAFKRVVLALREEEGFHNSEAETLFHFWSFISGLAILSKSPIGTDFSQASLRVMIEHMLDIYIKGENT</sequence>
<keyword evidence="2" id="KW-1185">Reference proteome</keyword>
<proteinExistence type="predicted"/>
<name>G5JRF3_STRCG</name>